<evidence type="ECO:0000256" key="19">
    <source>
        <dbReference type="ARBA" id="ARBA00050276"/>
    </source>
</evidence>
<dbReference type="SUPFAM" id="SSF53474">
    <property type="entry name" value="alpha/beta-Hydrolases"/>
    <property type="match status" value="1"/>
</dbReference>
<comment type="catalytic activity">
    <reaction evidence="12">
        <text>a 1,2-diacyl-sn-glycero-3-phosphocholine + H2O = a 1-acyl-sn-glycero-3-phosphocholine + a fatty acid + H(+)</text>
        <dbReference type="Rhea" id="RHEA:15801"/>
        <dbReference type="ChEBI" id="CHEBI:15377"/>
        <dbReference type="ChEBI" id="CHEBI:15378"/>
        <dbReference type="ChEBI" id="CHEBI:28868"/>
        <dbReference type="ChEBI" id="CHEBI:57643"/>
        <dbReference type="ChEBI" id="CHEBI:58168"/>
        <dbReference type="EC" id="3.1.1.4"/>
    </reaction>
    <physiologicalReaction direction="left-to-right" evidence="12">
        <dbReference type="Rhea" id="RHEA:15802"/>
    </physiologicalReaction>
</comment>
<comment type="catalytic activity">
    <reaction evidence="26">
        <text>1-octadecanoyl-2-octanoyl-sn-glycero-3-phosphocholine + H2O = 1-octadecanoyl-sn-glycero-3-phosphocholine + octanoate + H(+)</text>
        <dbReference type="Rhea" id="RHEA:54468"/>
        <dbReference type="ChEBI" id="CHEBI:15377"/>
        <dbReference type="ChEBI" id="CHEBI:15378"/>
        <dbReference type="ChEBI" id="CHEBI:25646"/>
        <dbReference type="ChEBI" id="CHEBI:73858"/>
        <dbReference type="ChEBI" id="CHEBI:138213"/>
    </reaction>
    <physiologicalReaction direction="left-to-right" evidence="26">
        <dbReference type="Rhea" id="RHEA:54469"/>
    </physiologicalReaction>
</comment>
<feature type="active site" description="Charge relay system" evidence="32">
    <location>
        <position position="203"/>
    </location>
</feature>
<dbReference type="GO" id="GO:0051792">
    <property type="term" value="P:medium-chain fatty acid biosynthetic process"/>
    <property type="evidence" value="ECO:0007669"/>
    <property type="project" value="TreeGrafter"/>
</dbReference>
<comment type="subcellular location">
    <subcellularLocation>
        <location evidence="1">Membrane</location>
        <topology evidence="1">Single-pass type II membrane protein</topology>
    </subcellularLocation>
</comment>
<keyword evidence="5 33" id="KW-0812">Transmembrane</keyword>
<feature type="transmembrane region" description="Helical" evidence="33">
    <location>
        <begin position="195"/>
        <end position="214"/>
    </location>
</feature>
<keyword evidence="8 33" id="KW-1133">Transmembrane helix</keyword>
<evidence type="ECO:0000256" key="24">
    <source>
        <dbReference type="ARBA" id="ARBA00052144"/>
    </source>
</evidence>
<keyword evidence="6" id="KW-0378">Hydrolase</keyword>
<comment type="catalytic activity">
    <reaction evidence="23">
        <text>1-octadecanoyl-2-acetyl-sn-glycero-3-phosphocholine + H2O = 1-octadecanoyl-sn-glycero-3-phosphocholine + acetate + H(+)</text>
        <dbReference type="Rhea" id="RHEA:54408"/>
        <dbReference type="ChEBI" id="CHEBI:15377"/>
        <dbReference type="ChEBI" id="CHEBI:15378"/>
        <dbReference type="ChEBI" id="CHEBI:30089"/>
        <dbReference type="ChEBI" id="CHEBI:73858"/>
        <dbReference type="ChEBI" id="CHEBI:75220"/>
    </reaction>
    <physiologicalReaction direction="left-to-right" evidence="23">
        <dbReference type="Rhea" id="RHEA:54409"/>
    </physiologicalReaction>
</comment>
<keyword evidence="36" id="KW-1185">Reference proteome</keyword>
<evidence type="ECO:0000256" key="16">
    <source>
        <dbReference type="ARBA" id="ARBA00050145"/>
    </source>
</evidence>
<comment type="catalytic activity">
    <reaction evidence="17">
        <text>1-octadecanoyl-2-nonanoyl-sn-glycero-3-phosphocholine + H2O = nonanoate + 1-octadecanoyl-sn-glycero-3-phosphocholine + H(+)</text>
        <dbReference type="Rhea" id="RHEA:54472"/>
        <dbReference type="ChEBI" id="CHEBI:15377"/>
        <dbReference type="ChEBI" id="CHEBI:15378"/>
        <dbReference type="ChEBI" id="CHEBI:32361"/>
        <dbReference type="ChEBI" id="CHEBI:73858"/>
        <dbReference type="ChEBI" id="CHEBI:138214"/>
    </reaction>
    <physiologicalReaction direction="left-to-right" evidence="17">
        <dbReference type="Rhea" id="RHEA:54473"/>
    </physiologicalReaction>
</comment>
<comment type="catalytic activity">
    <reaction evidence="27">
        <text>1-hexadecanoyl-2-nonadioyl-sn-glycero-3-phosphocholine + H2O = nonanedioate + 1-hexadecanoyl-sn-glycero-3-phosphocholine + H(+)</text>
        <dbReference type="Rhea" id="RHEA:41388"/>
        <dbReference type="ChEBI" id="CHEBI:15377"/>
        <dbReference type="ChEBI" id="CHEBI:15378"/>
        <dbReference type="ChEBI" id="CHEBI:72998"/>
        <dbReference type="ChEBI" id="CHEBI:78207"/>
        <dbReference type="ChEBI" id="CHEBI:78208"/>
    </reaction>
    <physiologicalReaction direction="left-to-right" evidence="27">
        <dbReference type="Rhea" id="RHEA:41389"/>
    </physiologicalReaction>
</comment>
<evidence type="ECO:0000256" key="32">
    <source>
        <dbReference type="PIRSR" id="PIRSR005211-1"/>
    </source>
</evidence>
<evidence type="ECO:0000256" key="6">
    <source>
        <dbReference type="ARBA" id="ARBA00022801"/>
    </source>
</evidence>
<dbReference type="PIRSF" id="PIRSF005211">
    <property type="entry name" value="Ab_hydro_YheT"/>
    <property type="match status" value="1"/>
</dbReference>
<gene>
    <name evidence="35" type="ORF">SNE40_021544</name>
</gene>
<evidence type="ECO:0000256" key="31">
    <source>
        <dbReference type="ARBA" id="ARBA00082158"/>
    </source>
</evidence>
<dbReference type="GO" id="GO:0008126">
    <property type="term" value="F:acetylesterase activity"/>
    <property type="evidence" value="ECO:0007669"/>
    <property type="project" value="TreeGrafter"/>
</dbReference>
<sequence length="405" mass="46218">MVTYLQNTLNFCKENPTLPFLATASVVYLTYYLFSVVKKPLIACKDKRLWNFLNKHCPVAAEKYWPTFWCFESRAQTILRALLQSKPSVQYHSEFIYTVDGGQIKLDWAENNENKRYTEDIRPTVLLLPGLTGSSNESYILHMVTEAQNLGYRCVVFNNRGIGGSRLLTPRTYCAANTEDLTFVVDHVKSKYPNAPLLGTGVSLGGMILFNYLAKTGKNCKLVAGVCVSVAWNVFESVLSLEQPLNLFLFNRTLAQTLTELARKNIDMFEHHFDMEHVLKSSTIREFDERFTAKMFGYPSWEAYYEEACIHQKVHAVEVPVLCLNASDDPFSPSHAIPVNDANNHDNIALVVTSHGGHIGFLEGLFPRHTNYMYRWFTQFVDSVFQHGDKELHDCDNKNVKEIPQ</sequence>
<evidence type="ECO:0000256" key="3">
    <source>
        <dbReference type="ARBA" id="ARBA00013278"/>
    </source>
</evidence>
<dbReference type="InterPro" id="IPR029058">
    <property type="entry name" value="AB_hydrolase_fold"/>
</dbReference>
<comment type="catalytic activity">
    <reaction evidence="21">
        <text>1-tetradecanoyl-2-(5Z,8Z,11Z,14Z-eicosatetraenoyl)-sn-glycero-3-phosphocholine + H2O = 2-(5Z,8Z,11Z,14Z)-eicosatetraenoyl-sn-glycero-3-phosphocholine + tetradecanoate + H(+)</text>
        <dbReference type="Rhea" id="RHEA:54396"/>
        <dbReference type="ChEBI" id="CHEBI:15377"/>
        <dbReference type="ChEBI" id="CHEBI:15378"/>
        <dbReference type="ChEBI" id="CHEBI:30807"/>
        <dbReference type="ChEBI" id="CHEBI:76079"/>
        <dbReference type="ChEBI" id="CHEBI:86102"/>
    </reaction>
    <physiologicalReaction direction="left-to-right" evidence="21">
        <dbReference type="Rhea" id="RHEA:54397"/>
    </physiologicalReaction>
</comment>
<dbReference type="GO" id="GO:0047372">
    <property type="term" value="F:monoacylglycerol lipase activity"/>
    <property type="evidence" value="ECO:0007669"/>
    <property type="project" value="TreeGrafter"/>
</dbReference>
<dbReference type="PANTHER" id="PTHR10794:SF63">
    <property type="entry name" value="ALPHA_BETA HYDROLASE 1, ISOFORM A"/>
    <property type="match status" value="1"/>
</dbReference>
<evidence type="ECO:0000256" key="1">
    <source>
        <dbReference type="ARBA" id="ARBA00004606"/>
    </source>
</evidence>
<dbReference type="GO" id="GO:0006650">
    <property type="term" value="P:glycerophospholipid metabolic process"/>
    <property type="evidence" value="ECO:0007669"/>
    <property type="project" value="UniProtKB-ARBA"/>
</dbReference>
<keyword evidence="9" id="KW-0443">Lipid metabolism</keyword>
<feature type="active site" description="Charge relay system" evidence="32">
    <location>
        <position position="358"/>
    </location>
</feature>
<comment type="catalytic activity">
    <reaction evidence="13">
        <text>1-hexadecanoyl-2-(5-oxopentanoyl)-sn-glycero-3-phosphocholine + H2O = 5-oxopentanoate + 1-hexadecanoyl-sn-glycero-3-phosphocholine + H(+)</text>
        <dbReference type="Rhea" id="RHEA:40483"/>
        <dbReference type="ChEBI" id="CHEBI:15377"/>
        <dbReference type="ChEBI" id="CHEBI:15378"/>
        <dbReference type="ChEBI" id="CHEBI:16120"/>
        <dbReference type="ChEBI" id="CHEBI:72998"/>
        <dbReference type="ChEBI" id="CHEBI:77890"/>
    </reaction>
    <physiologicalReaction direction="left-to-right" evidence="13">
        <dbReference type="Rhea" id="RHEA:40484"/>
    </physiologicalReaction>
</comment>
<dbReference type="GO" id="GO:0016020">
    <property type="term" value="C:membrane"/>
    <property type="evidence" value="ECO:0007669"/>
    <property type="project" value="UniProtKB-SubCell"/>
</dbReference>
<evidence type="ECO:0000259" key="34">
    <source>
        <dbReference type="Pfam" id="PF00561"/>
    </source>
</evidence>
<evidence type="ECO:0000256" key="11">
    <source>
        <dbReference type="ARBA" id="ARBA00023264"/>
    </source>
</evidence>
<evidence type="ECO:0000256" key="7">
    <source>
        <dbReference type="ARBA" id="ARBA00022968"/>
    </source>
</evidence>
<dbReference type="EMBL" id="JAZGQO010000018">
    <property type="protein sequence ID" value="KAK6167544.1"/>
    <property type="molecule type" value="Genomic_DNA"/>
</dbReference>
<evidence type="ECO:0000256" key="20">
    <source>
        <dbReference type="ARBA" id="ARBA00050674"/>
    </source>
</evidence>
<evidence type="ECO:0000256" key="27">
    <source>
        <dbReference type="ARBA" id="ARBA00052808"/>
    </source>
</evidence>
<evidence type="ECO:0000256" key="21">
    <source>
        <dbReference type="ARBA" id="ARBA00051164"/>
    </source>
</evidence>
<evidence type="ECO:0000256" key="9">
    <source>
        <dbReference type="ARBA" id="ARBA00023098"/>
    </source>
</evidence>
<comment type="catalytic activity">
    <reaction evidence="20">
        <text>1-octadecanoyl-2-pentanoyl-sn-glycero-3-phosphocholine + H2O = pentanoate + 1-octadecanoyl-sn-glycero-3-phosphocholine + H(+)</text>
        <dbReference type="Rhea" id="RHEA:54460"/>
        <dbReference type="ChEBI" id="CHEBI:15377"/>
        <dbReference type="ChEBI" id="CHEBI:15378"/>
        <dbReference type="ChEBI" id="CHEBI:31011"/>
        <dbReference type="ChEBI" id="CHEBI:73858"/>
        <dbReference type="ChEBI" id="CHEBI:138211"/>
    </reaction>
    <physiologicalReaction direction="left-to-right" evidence="20">
        <dbReference type="Rhea" id="RHEA:54461"/>
    </physiologicalReaction>
</comment>
<comment type="catalytic activity">
    <reaction evidence="28">
        <text>1,2-ditetradecanoyl-sn-glycero-3-phosphocholine + H2O = 2-tetradecanoyl-sn-glycero-3-phosphocholine + tetradecanoate + H(+)</text>
        <dbReference type="Rhea" id="RHEA:54404"/>
        <dbReference type="ChEBI" id="CHEBI:15377"/>
        <dbReference type="ChEBI" id="CHEBI:15378"/>
        <dbReference type="ChEBI" id="CHEBI:30807"/>
        <dbReference type="ChEBI" id="CHEBI:45240"/>
        <dbReference type="ChEBI" id="CHEBI:131738"/>
    </reaction>
    <physiologicalReaction direction="left-to-right" evidence="28">
        <dbReference type="Rhea" id="RHEA:54405"/>
    </physiologicalReaction>
</comment>
<evidence type="ECO:0000256" key="33">
    <source>
        <dbReference type="SAM" id="Phobius"/>
    </source>
</evidence>
<comment type="function">
    <text evidence="29">Phospholipase that may play a role in phospholipids remodeling. May selectively cleave myristate (C14)-containing phosphatidylcholines through its predominant phospholipase 1 activity, cleaving preferentially acyl groups in sn1 position. In parallel, may have a minor phospholipase 2 activity acting on acyl groups in position sn2. In addition to (C14)-containing phosphatidylcholines, may also act on other medium-chain-containing and oxidatively truncated phospholipids.</text>
</comment>
<keyword evidence="11" id="KW-1208">Phospholipid metabolism</keyword>
<dbReference type="PANTHER" id="PTHR10794">
    <property type="entry name" value="ABHYDROLASE DOMAIN-CONTAINING PROTEIN"/>
    <property type="match status" value="1"/>
</dbReference>
<dbReference type="Proteomes" id="UP001347796">
    <property type="component" value="Unassembled WGS sequence"/>
</dbReference>
<feature type="active site" description="Charge relay system" evidence="32">
    <location>
        <position position="329"/>
    </location>
</feature>
<evidence type="ECO:0000256" key="30">
    <source>
        <dbReference type="ARBA" id="ARBA00071303"/>
    </source>
</evidence>
<evidence type="ECO:0000256" key="10">
    <source>
        <dbReference type="ARBA" id="ARBA00023136"/>
    </source>
</evidence>
<comment type="caution">
    <text evidence="35">The sequence shown here is derived from an EMBL/GenBank/DDBJ whole genome shotgun (WGS) entry which is preliminary data.</text>
</comment>
<evidence type="ECO:0000256" key="23">
    <source>
        <dbReference type="ARBA" id="ARBA00052087"/>
    </source>
</evidence>
<comment type="catalytic activity">
    <reaction evidence="25">
        <text>1-octadecanoyl-2-hexanoyl-sn-glycero-3-phosphocholine + H2O = hexanoate + 1-octadecanoyl-sn-glycero-3-phosphocholine + H(+)</text>
        <dbReference type="Rhea" id="RHEA:54464"/>
        <dbReference type="ChEBI" id="CHEBI:15377"/>
        <dbReference type="ChEBI" id="CHEBI:15378"/>
        <dbReference type="ChEBI" id="CHEBI:17120"/>
        <dbReference type="ChEBI" id="CHEBI:73858"/>
        <dbReference type="ChEBI" id="CHEBI:138212"/>
    </reaction>
    <physiologicalReaction direction="left-to-right" evidence="25">
        <dbReference type="Rhea" id="RHEA:54465"/>
    </physiologicalReaction>
</comment>
<evidence type="ECO:0000256" key="25">
    <source>
        <dbReference type="ARBA" id="ARBA00052588"/>
    </source>
</evidence>
<dbReference type="FunFam" id="3.40.50.1820:FF:000079">
    <property type="entry name" value="Abhydrolase domain-containing 3"/>
    <property type="match status" value="1"/>
</dbReference>
<feature type="domain" description="AB hydrolase-1" evidence="34">
    <location>
        <begin position="123"/>
        <end position="364"/>
    </location>
</feature>
<evidence type="ECO:0000256" key="18">
    <source>
        <dbReference type="ARBA" id="ARBA00050195"/>
    </source>
</evidence>
<evidence type="ECO:0000256" key="12">
    <source>
        <dbReference type="ARBA" id="ARBA00023422"/>
    </source>
</evidence>
<evidence type="ECO:0000256" key="26">
    <source>
        <dbReference type="ARBA" id="ARBA00052747"/>
    </source>
</evidence>
<dbReference type="GO" id="GO:0004623">
    <property type="term" value="F:phospholipase A2 activity"/>
    <property type="evidence" value="ECO:0007669"/>
    <property type="project" value="UniProtKB-EC"/>
</dbReference>
<comment type="catalytic activity">
    <reaction evidence="16">
        <text>1,2-ditetradecanoyl-sn-glycero-3-phosphocholine + H2O = 1-tetradecanoyl-sn-glycero-3-phosphocholine + tetradecanoate + H(+)</text>
        <dbReference type="Rhea" id="RHEA:54456"/>
        <dbReference type="ChEBI" id="CHEBI:15377"/>
        <dbReference type="ChEBI" id="CHEBI:15378"/>
        <dbReference type="ChEBI" id="CHEBI:30807"/>
        <dbReference type="ChEBI" id="CHEBI:45240"/>
        <dbReference type="ChEBI" id="CHEBI:64489"/>
    </reaction>
    <physiologicalReaction direction="left-to-right" evidence="16">
        <dbReference type="Rhea" id="RHEA:54457"/>
    </physiologicalReaction>
</comment>
<comment type="similarity">
    <text evidence="2">Belongs to the AB hydrolase superfamily. AB hydrolase 4 family.</text>
</comment>
<comment type="catalytic activity">
    <reaction evidence="19">
        <text>1-O-hexadecyl-2-nonadioyl-sn-glycero-3-phosphocholine + H2O = nonanedioate + 1-O-hexadecyl-sn-glycero-3-phosphocholine + H(+)</text>
        <dbReference type="Rhea" id="RHEA:54552"/>
        <dbReference type="ChEBI" id="CHEBI:15377"/>
        <dbReference type="ChEBI" id="CHEBI:15378"/>
        <dbReference type="ChEBI" id="CHEBI:64496"/>
        <dbReference type="ChEBI" id="CHEBI:78208"/>
        <dbReference type="ChEBI" id="CHEBI:138269"/>
    </reaction>
    <physiologicalReaction direction="left-to-right" evidence="19">
        <dbReference type="Rhea" id="RHEA:54553"/>
    </physiologicalReaction>
</comment>
<evidence type="ECO:0000256" key="8">
    <source>
        <dbReference type="ARBA" id="ARBA00022989"/>
    </source>
</evidence>
<dbReference type="AlphaFoldDB" id="A0AAN8GGR8"/>
<dbReference type="Gene3D" id="3.40.50.1820">
    <property type="entry name" value="alpha/beta hydrolase"/>
    <property type="match status" value="1"/>
</dbReference>
<keyword evidence="7" id="KW-0735">Signal-anchor</keyword>
<evidence type="ECO:0000256" key="4">
    <source>
        <dbReference type="ARBA" id="ARBA00022487"/>
    </source>
</evidence>
<dbReference type="Pfam" id="PF00561">
    <property type="entry name" value="Abhydrolase_1"/>
    <property type="match status" value="1"/>
</dbReference>
<keyword evidence="4" id="KW-0719">Serine esterase</keyword>
<evidence type="ECO:0000256" key="22">
    <source>
        <dbReference type="ARBA" id="ARBA00051705"/>
    </source>
</evidence>
<dbReference type="InterPro" id="IPR012020">
    <property type="entry name" value="ABHD4"/>
</dbReference>
<organism evidence="35 36">
    <name type="scientific">Patella caerulea</name>
    <name type="common">Rayed Mediterranean limpet</name>
    <dbReference type="NCBI Taxonomy" id="87958"/>
    <lineage>
        <taxon>Eukaryota</taxon>
        <taxon>Metazoa</taxon>
        <taxon>Spiralia</taxon>
        <taxon>Lophotrochozoa</taxon>
        <taxon>Mollusca</taxon>
        <taxon>Gastropoda</taxon>
        <taxon>Patellogastropoda</taxon>
        <taxon>Patelloidea</taxon>
        <taxon>Patellidae</taxon>
        <taxon>Patella</taxon>
    </lineage>
</organism>
<evidence type="ECO:0000256" key="14">
    <source>
        <dbReference type="ARBA" id="ARBA00048288"/>
    </source>
</evidence>
<evidence type="ECO:0000256" key="28">
    <source>
        <dbReference type="ARBA" id="ARBA00052894"/>
    </source>
</evidence>
<evidence type="ECO:0000256" key="17">
    <source>
        <dbReference type="ARBA" id="ARBA00050182"/>
    </source>
</evidence>
<comment type="catalytic activity">
    <reaction evidence="24">
        <text>1-tetradecanoyl-2-(9Z,12Z-octadecadienoyl)-sn-glycero-3-phosphocholine + H2O = 2-(9Z,12Z-octadecadienoyl)-sn-glycero-3-phosphocholine + tetradecanoate + H(+)</text>
        <dbReference type="Rhea" id="RHEA:54388"/>
        <dbReference type="ChEBI" id="CHEBI:15377"/>
        <dbReference type="ChEBI" id="CHEBI:15378"/>
        <dbReference type="ChEBI" id="CHEBI:30807"/>
        <dbReference type="ChEBI" id="CHEBI:76084"/>
        <dbReference type="ChEBI" id="CHEBI:86094"/>
    </reaction>
    <physiologicalReaction direction="left-to-right" evidence="24">
        <dbReference type="Rhea" id="RHEA:54389"/>
    </physiologicalReaction>
</comment>
<keyword evidence="10 33" id="KW-0472">Membrane</keyword>
<evidence type="ECO:0000256" key="15">
    <source>
        <dbReference type="ARBA" id="ARBA00048471"/>
    </source>
</evidence>
<name>A0AAN8GGR8_PATCE</name>
<accession>A0AAN8GGR8</accession>
<dbReference type="GO" id="GO:0051793">
    <property type="term" value="P:medium-chain fatty acid catabolic process"/>
    <property type="evidence" value="ECO:0007669"/>
    <property type="project" value="TreeGrafter"/>
</dbReference>
<comment type="catalytic activity">
    <reaction evidence="18">
        <text>1-tetradecanoyl-2-(4Z,7Z,10Z,13Z,16Z,19Z-docosahexaenoyl)-sn-glycero-3-phosphocholine + H2O = 2-(4Z,7Z,10Z,13Z,16Z,19Z-docosahexaenoyl)-sn-glycero-3-phosphocholine + tetradecanoate + H(+)</text>
        <dbReference type="Rhea" id="RHEA:54400"/>
        <dbReference type="ChEBI" id="CHEBI:15377"/>
        <dbReference type="ChEBI" id="CHEBI:15378"/>
        <dbReference type="ChEBI" id="CHEBI:30807"/>
        <dbReference type="ChEBI" id="CHEBI:76085"/>
        <dbReference type="ChEBI" id="CHEBI:86162"/>
    </reaction>
    <physiologicalReaction direction="left-to-right" evidence="18">
        <dbReference type="Rhea" id="RHEA:54401"/>
    </physiologicalReaction>
</comment>
<comment type="catalytic activity">
    <reaction evidence="14">
        <text>1-hexadecanoyl-2-(9-oxononanoyl)-sn-glycero-3-phosphocholine + H2O = 9-oxononanoate + 1-hexadecanoyl-sn-glycero-3-phosphocholine + H(+)</text>
        <dbReference type="Rhea" id="RHEA:41179"/>
        <dbReference type="ChEBI" id="CHEBI:15377"/>
        <dbReference type="ChEBI" id="CHEBI:15378"/>
        <dbReference type="ChEBI" id="CHEBI:61042"/>
        <dbReference type="ChEBI" id="CHEBI:72998"/>
        <dbReference type="ChEBI" id="CHEBI:77812"/>
    </reaction>
    <physiologicalReaction direction="left-to-right" evidence="14">
        <dbReference type="Rhea" id="RHEA:41180"/>
    </physiologicalReaction>
</comment>
<dbReference type="InterPro" id="IPR000073">
    <property type="entry name" value="AB_hydrolase_1"/>
</dbReference>
<evidence type="ECO:0000256" key="29">
    <source>
        <dbReference type="ARBA" id="ARBA00059841"/>
    </source>
</evidence>
<protein>
    <recommendedName>
        <fullName evidence="30">Phospholipase ABHD3</fullName>
        <ecNumber evidence="3">3.1.1.4</ecNumber>
    </recommendedName>
    <alternativeName>
        <fullName evidence="31">Abhydrolase domain-containing protein 3</fullName>
    </alternativeName>
</protein>
<dbReference type="EC" id="3.1.1.4" evidence="3"/>
<evidence type="ECO:0000313" key="35">
    <source>
        <dbReference type="EMBL" id="KAK6167544.1"/>
    </source>
</evidence>
<feature type="transmembrane region" description="Helical" evidence="33">
    <location>
        <begin position="20"/>
        <end position="37"/>
    </location>
</feature>
<comment type="catalytic activity">
    <reaction evidence="15">
        <text>1-hexadecanoyl-2-glutaroyl-sn-glycero-3-phosphocholine + H2O = glutarate + 1-hexadecanoyl-sn-glycero-3-phosphocholine + H(+)</text>
        <dbReference type="Rhea" id="RHEA:41159"/>
        <dbReference type="ChEBI" id="CHEBI:15377"/>
        <dbReference type="ChEBI" id="CHEBI:15378"/>
        <dbReference type="ChEBI" id="CHEBI:30921"/>
        <dbReference type="ChEBI" id="CHEBI:72998"/>
        <dbReference type="ChEBI" id="CHEBI:77756"/>
    </reaction>
    <physiologicalReaction direction="left-to-right" evidence="15">
        <dbReference type="Rhea" id="RHEA:41160"/>
    </physiologicalReaction>
</comment>
<evidence type="ECO:0000256" key="2">
    <source>
        <dbReference type="ARBA" id="ARBA00010884"/>
    </source>
</evidence>
<reference evidence="35 36" key="1">
    <citation type="submission" date="2024-01" db="EMBL/GenBank/DDBJ databases">
        <title>The genome of the rayed Mediterranean limpet Patella caerulea (Linnaeus, 1758).</title>
        <authorList>
            <person name="Anh-Thu Weber A."/>
            <person name="Halstead-Nussloch G."/>
        </authorList>
    </citation>
    <scope>NUCLEOTIDE SEQUENCE [LARGE SCALE GENOMIC DNA]</scope>
    <source>
        <strain evidence="35">AATW-2023a</strain>
        <tissue evidence="35">Whole specimen</tissue>
    </source>
</reference>
<evidence type="ECO:0000256" key="5">
    <source>
        <dbReference type="ARBA" id="ARBA00022692"/>
    </source>
</evidence>
<proteinExistence type="inferred from homology"/>
<evidence type="ECO:0000256" key="13">
    <source>
        <dbReference type="ARBA" id="ARBA00047611"/>
    </source>
</evidence>
<evidence type="ECO:0000313" key="36">
    <source>
        <dbReference type="Proteomes" id="UP001347796"/>
    </source>
</evidence>
<comment type="catalytic activity">
    <reaction evidence="22">
        <text>1-tetradecanoyl-2-(9Z,12Z-octadecadienoyl)-sn-glycero-3-phosphocholine + H2O = 1-tetradecanoyl-sn-glycero-3-phosphocholine + (9Z,12Z)-octadecadienoate + H(+)</text>
        <dbReference type="Rhea" id="RHEA:54392"/>
        <dbReference type="ChEBI" id="CHEBI:15377"/>
        <dbReference type="ChEBI" id="CHEBI:15378"/>
        <dbReference type="ChEBI" id="CHEBI:30245"/>
        <dbReference type="ChEBI" id="CHEBI:64489"/>
        <dbReference type="ChEBI" id="CHEBI:86094"/>
    </reaction>
    <physiologicalReaction direction="left-to-right" evidence="22">
        <dbReference type="Rhea" id="RHEA:54393"/>
    </physiologicalReaction>
</comment>
<dbReference type="InterPro" id="IPR050960">
    <property type="entry name" value="AB_hydrolase_4_sf"/>
</dbReference>